<gene>
    <name evidence="5" type="ORF">P9989_06930</name>
</gene>
<dbReference type="Pfam" id="PF00085">
    <property type="entry name" value="Thioredoxin"/>
    <property type="match status" value="1"/>
</dbReference>
<dbReference type="SUPFAM" id="SSF52833">
    <property type="entry name" value="Thioredoxin-like"/>
    <property type="match status" value="1"/>
</dbReference>
<dbReference type="PANTHER" id="PTHR45663:SF11">
    <property type="entry name" value="GEO12009P1"/>
    <property type="match status" value="1"/>
</dbReference>
<keyword evidence="3" id="KW-0676">Redox-active center</keyword>
<evidence type="ECO:0000256" key="2">
    <source>
        <dbReference type="ARBA" id="ARBA00023157"/>
    </source>
</evidence>
<dbReference type="CDD" id="cd02947">
    <property type="entry name" value="TRX_family"/>
    <property type="match status" value="1"/>
</dbReference>
<dbReference type="Gene3D" id="3.40.30.10">
    <property type="entry name" value="Glutaredoxin"/>
    <property type="match status" value="1"/>
</dbReference>
<reference evidence="5 6" key="1">
    <citation type="submission" date="2023-04" db="EMBL/GenBank/DDBJ databases">
        <title>Genome sequence of Halobacillus naozhouensis KACC 21980.</title>
        <authorList>
            <person name="Kim S."/>
            <person name="Heo J."/>
            <person name="Kwon S.-W."/>
        </authorList>
    </citation>
    <scope>NUCLEOTIDE SEQUENCE [LARGE SCALE GENOMIC DNA]</scope>
    <source>
        <strain evidence="5 6">KCTC 13234</strain>
    </source>
</reference>
<evidence type="ECO:0000256" key="3">
    <source>
        <dbReference type="ARBA" id="ARBA00023284"/>
    </source>
</evidence>
<dbReference type="EMBL" id="CP121671">
    <property type="protein sequence ID" value="WFT76089.1"/>
    <property type="molecule type" value="Genomic_DNA"/>
</dbReference>
<proteinExistence type="inferred from homology"/>
<dbReference type="InterPro" id="IPR036249">
    <property type="entry name" value="Thioredoxin-like_sf"/>
</dbReference>
<evidence type="ECO:0000259" key="4">
    <source>
        <dbReference type="PROSITE" id="PS51352"/>
    </source>
</evidence>
<keyword evidence="2" id="KW-1015">Disulfide bond</keyword>
<sequence>MKKNMIIFGTILVGLLIILAFVVNYQNSEKAEGNPYGQSSLEQATIEQLDDPNYQNQIQPDELKEQISSGEPTTVYFYSPECVHCQRTTPVLVPLVQELGVDMKKLNLLEFKNMWQEYGIEATPTLVHYENGEEVARIVGSQKVSTFEDFFQQEVLDGGSQEQ</sequence>
<accession>A0ABY8J3R6</accession>
<name>A0ABY8J3R6_9BACI</name>
<evidence type="ECO:0000256" key="1">
    <source>
        <dbReference type="ARBA" id="ARBA00008987"/>
    </source>
</evidence>
<comment type="similarity">
    <text evidence="1">Belongs to the thioredoxin family.</text>
</comment>
<dbReference type="Proteomes" id="UP001221597">
    <property type="component" value="Chromosome"/>
</dbReference>
<protein>
    <submittedName>
        <fullName evidence="5">Thioredoxin family protein</fullName>
    </submittedName>
</protein>
<dbReference type="RefSeq" id="WP_283078047.1">
    <property type="nucleotide sequence ID" value="NZ_CP121671.1"/>
</dbReference>
<dbReference type="PROSITE" id="PS51352">
    <property type="entry name" value="THIOREDOXIN_2"/>
    <property type="match status" value="1"/>
</dbReference>
<organism evidence="5 6">
    <name type="scientific">Halobacillus naozhouensis</name>
    <dbReference type="NCBI Taxonomy" id="554880"/>
    <lineage>
        <taxon>Bacteria</taxon>
        <taxon>Bacillati</taxon>
        <taxon>Bacillota</taxon>
        <taxon>Bacilli</taxon>
        <taxon>Bacillales</taxon>
        <taxon>Bacillaceae</taxon>
        <taxon>Halobacillus</taxon>
    </lineage>
</organism>
<dbReference type="PANTHER" id="PTHR45663">
    <property type="entry name" value="GEO12009P1"/>
    <property type="match status" value="1"/>
</dbReference>
<evidence type="ECO:0000313" key="6">
    <source>
        <dbReference type="Proteomes" id="UP001221597"/>
    </source>
</evidence>
<keyword evidence="6" id="KW-1185">Reference proteome</keyword>
<evidence type="ECO:0000313" key="5">
    <source>
        <dbReference type="EMBL" id="WFT76089.1"/>
    </source>
</evidence>
<feature type="domain" description="Thioredoxin" evidence="4">
    <location>
        <begin position="40"/>
        <end position="161"/>
    </location>
</feature>
<dbReference type="InterPro" id="IPR013766">
    <property type="entry name" value="Thioredoxin_domain"/>
</dbReference>